<evidence type="ECO:0000256" key="5">
    <source>
        <dbReference type="ARBA" id="ARBA00049534"/>
    </source>
</evidence>
<comment type="subunit">
    <text evidence="6">In the presence of PdxS, forms a dodecamer of heterodimers. Only shows activity in the heterodimer.</text>
</comment>
<dbReference type="Gene3D" id="3.40.50.880">
    <property type="match status" value="1"/>
</dbReference>
<dbReference type="PROSITE" id="PS51130">
    <property type="entry name" value="PDXT_SNO_2"/>
    <property type="match status" value="1"/>
</dbReference>
<evidence type="ECO:0000256" key="7">
    <source>
        <dbReference type="PIRSR" id="PIRSR005639-1"/>
    </source>
</evidence>
<dbReference type="GO" id="GO:0036381">
    <property type="term" value="F:pyridoxal 5'-phosphate synthase (glutamine hydrolysing) activity"/>
    <property type="evidence" value="ECO:0007669"/>
    <property type="project" value="UniProtKB-UniRule"/>
</dbReference>
<dbReference type="NCBIfam" id="TIGR03800">
    <property type="entry name" value="PLP_synth_Pdx2"/>
    <property type="match status" value="1"/>
</dbReference>
<evidence type="ECO:0000256" key="1">
    <source>
        <dbReference type="ARBA" id="ARBA00022801"/>
    </source>
</evidence>
<dbReference type="KEGG" id="meme:HYG87_10115"/>
<keyword evidence="2 6" id="KW-0663">Pyridoxal phosphate</keyword>
<dbReference type="RefSeq" id="WP_211533040.1">
    <property type="nucleotide sequence ID" value="NZ_CP058560.1"/>
</dbReference>
<accession>A0A8T8KAG4</accession>
<sequence>MLTIGILDLQGNVSEHFEITTKALKNFENDSRVIKVRNSAEASCCDGIIISGGESTVIGKLLEKTGINNIIINEKIPVFGTCAGMVLSASKTDYEQPLLNLIDMEVKRNAFGRQKESFEKEIDILGYKFNGIFIRAPAVDQVGEDVHILSRLEDKIIGVKQGNNIAISFHPELTEDTRLHEYFIKEVLKCVE</sequence>
<dbReference type="EC" id="3.5.1.2" evidence="6"/>
<dbReference type="Pfam" id="PF01174">
    <property type="entry name" value="SNO"/>
    <property type="match status" value="1"/>
</dbReference>
<dbReference type="GeneID" id="64821122"/>
<comment type="catalytic activity">
    <reaction evidence="6">
        <text>aldehydo-D-ribose 5-phosphate + D-glyceraldehyde 3-phosphate + L-glutamine = pyridoxal 5'-phosphate + L-glutamate + phosphate + 3 H2O + H(+)</text>
        <dbReference type="Rhea" id="RHEA:31507"/>
        <dbReference type="ChEBI" id="CHEBI:15377"/>
        <dbReference type="ChEBI" id="CHEBI:15378"/>
        <dbReference type="ChEBI" id="CHEBI:29985"/>
        <dbReference type="ChEBI" id="CHEBI:43474"/>
        <dbReference type="ChEBI" id="CHEBI:58273"/>
        <dbReference type="ChEBI" id="CHEBI:58359"/>
        <dbReference type="ChEBI" id="CHEBI:59776"/>
        <dbReference type="ChEBI" id="CHEBI:597326"/>
        <dbReference type="EC" id="4.3.3.6"/>
    </reaction>
</comment>
<keyword evidence="1 6" id="KW-0378">Hydrolase</keyword>
<dbReference type="PROSITE" id="PS51273">
    <property type="entry name" value="GATASE_TYPE_1"/>
    <property type="match status" value="1"/>
</dbReference>
<keyword evidence="3 6" id="KW-0315">Glutamine amidotransferase</keyword>
<dbReference type="EC" id="4.3.3.6" evidence="6"/>
<comment type="function">
    <text evidence="6">Catalyzes the hydrolysis of glutamine to glutamate and ammonia as part of the biosynthesis of pyridoxal 5'-phosphate. The resulting ammonia molecule is channeled to the active site of PdxS.</text>
</comment>
<dbReference type="GO" id="GO:0006543">
    <property type="term" value="P:L-glutamine catabolic process"/>
    <property type="evidence" value="ECO:0007669"/>
    <property type="project" value="UniProtKB-UniRule"/>
</dbReference>
<evidence type="ECO:0000256" key="8">
    <source>
        <dbReference type="PIRSR" id="PIRSR005639-2"/>
    </source>
</evidence>
<feature type="active site" description="Nucleophile" evidence="6 7">
    <location>
        <position position="82"/>
    </location>
</feature>
<feature type="binding site" evidence="6 8">
    <location>
        <begin position="53"/>
        <end position="55"/>
    </location>
    <ligand>
        <name>L-glutamine</name>
        <dbReference type="ChEBI" id="CHEBI:58359"/>
    </ligand>
</feature>
<dbReference type="HAMAP" id="MF_01615">
    <property type="entry name" value="PdxT"/>
    <property type="match status" value="1"/>
</dbReference>
<dbReference type="AlphaFoldDB" id="A0A8T8KAG4"/>
<comment type="catalytic activity">
    <reaction evidence="5 6">
        <text>L-glutamine + H2O = L-glutamate + NH4(+)</text>
        <dbReference type="Rhea" id="RHEA:15889"/>
        <dbReference type="ChEBI" id="CHEBI:15377"/>
        <dbReference type="ChEBI" id="CHEBI:28938"/>
        <dbReference type="ChEBI" id="CHEBI:29985"/>
        <dbReference type="ChEBI" id="CHEBI:58359"/>
        <dbReference type="EC" id="3.5.1.2"/>
    </reaction>
</comment>
<dbReference type="PANTHER" id="PTHR31559">
    <property type="entry name" value="PYRIDOXAL 5'-PHOSPHATE SYNTHASE SUBUNIT SNO"/>
    <property type="match status" value="1"/>
</dbReference>
<dbReference type="CDD" id="cd01749">
    <property type="entry name" value="GATase1_PB"/>
    <property type="match status" value="1"/>
</dbReference>
<dbReference type="PANTHER" id="PTHR31559:SF0">
    <property type="entry name" value="PYRIDOXAL 5'-PHOSPHATE SYNTHASE SUBUNIT SNO1-RELATED"/>
    <property type="match status" value="1"/>
</dbReference>
<dbReference type="GO" id="GO:0042823">
    <property type="term" value="P:pyridoxal phosphate biosynthetic process"/>
    <property type="evidence" value="ECO:0007669"/>
    <property type="project" value="UniProtKB-UniRule"/>
</dbReference>
<dbReference type="GO" id="GO:1903600">
    <property type="term" value="C:glutaminase complex"/>
    <property type="evidence" value="ECO:0007669"/>
    <property type="project" value="TreeGrafter"/>
</dbReference>
<comment type="similarity">
    <text evidence="6">Belongs to the glutaminase PdxT/SNO family.</text>
</comment>
<dbReference type="GO" id="GO:0004359">
    <property type="term" value="F:glutaminase activity"/>
    <property type="evidence" value="ECO:0007669"/>
    <property type="project" value="UniProtKB-UniRule"/>
</dbReference>
<evidence type="ECO:0000256" key="4">
    <source>
        <dbReference type="ARBA" id="ARBA00023239"/>
    </source>
</evidence>
<proteinExistence type="inferred from homology"/>
<dbReference type="OrthoDB" id="26717at2157"/>
<feature type="active site" description="Charge relay system" evidence="6 7">
    <location>
        <position position="170"/>
    </location>
</feature>
<evidence type="ECO:0000313" key="9">
    <source>
        <dbReference type="EMBL" id="QUH24083.1"/>
    </source>
</evidence>
<dbReference type="InterPro" id="IPR029062">
    <property type="entry name" value="Class_I_gatase-like"/>
</dbReference>
<dbReference type="SUPFAM" id="SSF52317">
    <property type="entry name" value="Class I glutamine amidotransferase-like"/>
    <property type="match status" value="1"/>
</dbReference>
<organism evidence="9 10">
    <name type="scientific">Methanobacterium alkalithermotolerans</name>
    <dbReference type="NCBI Taxonomy" id="2731220"/>
    <lineage>
        <taxon>Archaea</taxon>
        <taxon>Methanobacteriati</taxon>
        <taxon>Methanobacteriota</taxon>
        <taxon>Methanomada group</taxon>
        <taxon>Methanobacteria</taxon>
        <taxon>Methanobacteriales</taxon>
        <taxon>Methanobacteriaceae</taxon>
        <taxon>Methanobacterium</taxon>
    </lineage>
</organism>
<protein>
    <recommendedName>
        <fullName evidence="6">Pyridoxal 5'-phosphate synthase subunit PdxT</fullName>
        <ecNumber evidence="6">4.3.3.6</ecNumber>
    </recommendedName>
    <alternativeName>
        <fullName evidence="6">Pdx2</fullName>
    </alternativeName>
    <alternativeName>
        <fullName evidence="6">Pyridoxal 5'-phosphate synthase glutaminase subunit</fullName>
        <ecNumber evidence="6">3.5.1.2</ecNumber>
    </alternativeName>
</protein>
<evidence type="ECO:0000313" key="10">
    <source>
        <dbReference type="Proteomes" id="UP000681041"/>
    </source>
</evidence>
<dbReference type="FunFam" id="3.40.50.880:FF:000010">
    <property type="entry name" value="uncharacterized protein LOC100176842 isoform X2"/>
    <property type="match status" value="1"/>
</dbReference>
<dbReference type="EMBL" id="CP058560">
    <property type="protein sequence ID" value="QUH24083.1"/>
    <property type="molecule type" value="Genomic_DNA"/>
</dbReference>
<dbReference type="GO" id="GO:0008614">
    <property type="term" value="P:pyridoxine metabolic process"/>
    <property type="evidence" value="ECO:0007669"/>
    <property type="project" value="TreeGrafter"/>
</dbReference>
<dbReference type="PIRSF" id="PIRSF005639">
    <property type="entry name" value="Glut_amidoT_SNO"/>
    <property type="match status" value="1"/>
</dbReference>
<keyword evidence="10" id="KW-1185">Reference proteome</keyword>
<feature type="binding site" evidence="6 8">
    <location>
        <position position="108"/>
    </location>
    <ligand>
        <name>L-glutamine</name>
        <dbReference type="ChEBI" id="CHEBI:58359"/>
    </ligand>
</feature>
<keyword evidence="4 6" id="KW-0456">Lyase</keyword>
<reference evidence="9" key="1">
    <citation type="submission" date="2020-07" db="EMBL/GenBank/DDBJ databases">
        <title>Methanobacterium. sp. MethCan genome.</title>
        <authorList>
            <person name="Postec A."/>
            <person name="Quemeneur M."/>
        </authorList>
    </citation>
    <scope>NUCLEOTIDE SEQUENCE</scope>
    <source>
        <strain evidence="9">MethCAN</strain>
    </source>
</reference>
<gene>
    <name evidence="6 9" type="primary">pdxT</name>
    <name evidence="9" type="ORF">HYG87_10115</name>
</gene>
<name>A0A8T8KAG4_9EURY</name>
<evidence type="ECO:0000256" key="3">
    <source>
        <dbReference type="ARBA" id="ARBA00022962"/>
    </source>
</evidence>
<evidence type="ECO:0000256" key="2">
    <source>
        <dbReference type="ARBA" id="ARBA00022898"/>
    </source>
</evidence>
<evidence type="ECO:0000256" key="6">
    <source>
        <dbReference type="HAMAP-Rule" id="MF_01615"/>
    </source>
</evidence>
<comment type="pathway">
    <text evidence="6">Cofactor biosynthesis; pyridoxal 5'-phosphate biosynthesis.</text>
</comment>
<feature type="active site" description="Charge relay system" evidence="6 7">
    <location>
        <position position="172"/>
    </location>
</feature>
<dbReference type="GO" id="GO:0005829">
    <property type="term" value="C:cytosol"/>
    <property type="evidence" value="ECO:0007669"/>
    <property type="project" value="TreeGrafter"/>
</dbReference>
<feature type="binding site" evidence="6 8">
    <location>
        <begin position="134"/>
        <end position="135"/>
    </location>
    <ligand>
        <name>L-glutamine</name>
        <dbReference type="ChEBI" id="CHEBI:58359"/>
    </ligand>
</feature>
<dbReference type="InterPro" id="IPR002161">
    <property type="entry name" value="PdxT/SNO"/>
</dbReference>
<dbReference type="Proteomes" id="UP000681041">
    <property type="component" value="Chromosome"/>
</dbReference>